<dbReference type="EMBL" id="AL590449">
    <property type="protein sequence ID" value="CAD25901.1"/>
    <property type="molecule type" value="Genomic_DNA"/>
</dbReference>
<evidence type="ECO:0000313" key="3">
    <source>
        <dbReference type="Proteomes" id="UP000000819"/>
    </source>
</evidence>
<dbReference type="RefSeq" id="NP_586297.1">
    <property type="nucleotide sequence ID" value="NM_001042130.1"/>
</dbReference>
<dbReference type="VEuPathDB" id="MicrosporidiaDB:ECU10_1800"/>
<dbReference type="KEGG" id="ecu:ECU10_1800"/>
<proteinExistence type="predicted"/>
<keyword evidence="1" id="KW-0472">Membrane</keyword>
<organism evidence="2 3">
    <name type="scientific">Encephalitozoon cuniculi (strain GB-M1)</name>
    <name type="common">Microsporidian parasite</name>
    <dbReference type="NCBI Taxonomy" id="284813"/>
    <lineage>
        <taxon>Eukaryota</taxon>
        <taxon>Fungi</taxon>
        <taxon>Fungi incertae sedis</taxon>
        <taxon>Microsporidia</taxon>
        <taxon>Unikaryonidae</taxon>
        <taxon>Encephalitozoon</taxon>
    </lineage>
</organism>
<gene>
    <name evidence="2" type="ordered locus">ECU10_1800</name>
</gene>
<keyword evidence="1" id="KW-1133">Transmembrane helix</keyword>
<accession>Q8SU97</accession>
<name>Q8SU97_ENCCU</name>
<dbReference type="AlphaFoldDB" id="Q8SU97"/>
<protein>
    <submittedName>
        <fullName evidence="2">Uncharacterized protein</fullName>
    </submittedName>
</protein>
<dbReference type="InParanoid" id="Q8SU97"/>
<keyword evidence="3" id="KW-1185">Reference proteome</keyword>
<dbReference type="HOGENOM" id="CLU_818973_0_0_1"/>
<keyword evidence="1" id="KW-0812">Transmembrane</keyword>
<reference evidence="2 3" key="2">
    <citation type="journal article" date="2009" name="BMC Genomics">
        <title>Identification of transcriptional signals in Encephalitozoon cuniculi widespread among Microsporidia phylum: support for accurate structural genome annotation.</title>
        <authorList>
            <person name="Peyretaillade E."/>
            <person name="Goncalves O."/>
            <person name="Terrat S."/>
            <person name="Dugat-Bony E."/>
            <person name="Wincker P."/>
            <person name="Cornman R.S."/>
            <person name="Evans J.D."/>
            <person name="Delbac F."/>
            <person name="Peyret P."/>
        </authorList>
    </citation>
    <scope>NUCLEOTIDE SEQUENCE [LARGE SCALE GENOMIC DNA]</scope>
    <source>
        <strain evidence="2 3">GB-M1</strain>
    </source>
</reference>
<dbReference type="Proteomes" id="UP000000819">
    <property type="component" value="Chromosome X"/>
</dbReference>
<dbReference type="OrthoDB" id="2194400at2759"/>
<evidence type="ECO:0000256" key="1">
    <source>
        <dbReference type="SAM" id="Phobius"/>
    </source>
</evidence>
<feature type="transmembrane region" description="Helical" evidence="1">
    <location>
        <begin position="6"/>
        <end position="26"/>
    </location>
</feature>
<dbReference type="GeneID" id="859948"/>
<reference evidence="2 3" key="1">
    <citation type="journal article" date="2001" name="Nature">
        <title>Genome sequence and gene compaction of the eukaryote parasite Encephalitozoon cuniculi.</title>
        <authorList>
            <person name="Katinka M.D."/>
            <person name="Duprat S."/>
            <person name="Cornillot E."/>
            <person name="Metenier G."/>
            <person name="Thomarat F."/>
            <person name="Prensier G."/>
            <person name="Barbe V."/>
            <person name="Peyretaillade E."/>
            <person name="Brottier P."/>
            <person name="Wincker P."/>
            <person name="Delbac F."/>
            <person name="El Alaoui H."/>
            <person name="Peyret P."/>
            <person name="Saurin W."/>
            <person name="Gouy M."/>
            <person name="Weissenbach J."/>
            <person name="Vivares C.P."/>
        </authorList>
    </citation>
    <scope>NUCLEOTIDE SEQUENCE [LARGE SCALE GENOMIC DNA]</scope>
    <source>
        <strain evidence="2 3">GB-M1</strain>
    </source>
</reference>
<sequence>MRKDRVIAFMLTFVVLLILCTGAIVMQRRSRGSQSYRTPYKSGCCTSEVGDKNPSRGVAAKDRTLRFRSLTGTVEENEDVKSNSFVLAPGENHGLTGKEDFSHASNREPIEDKLFRRSPRLISFDVKKGDYIGSCLFELLRKTIDNICDSTPAGQKIHKTFEVNSEHTGLISHYMKYLRVFSRRLEVLYYDNLEVEDIYTPYSDSIDCFTGIKLTKYHTSTNFTEEEQKYISYIRQFVDPEAEKIPIKIESEAQSRLNAMDHIVYTLLHYISLFYSKSQNTMDMLYAKVRAERTGTSTTDPSRVINGYKYSDIVESVRPIHFVNTNACIVKPLIVK</sequence>
<evidence type="ECO:0000313" key="2">
    <source>
        <dbReference type="EMBL" id="CAD25901.1"/>
    </source>
</evidence>